<dbReference type="EMBL" id="REFR01000011">
    <property type="protein sequence ID" value="RMB07812.1"/>
    <property type="molecule type" value="Genomic_DNA"/>
</dbReference>
<sequence length="39" mass="3777">MAEGTAAANGVTACTHGSAAPANPAHGKAADTPHFSTER</sequence>
<accession>A0A3M0CEL8</accession>
<dbReference type="InParanoid" id="A0A3M0CEL8"/>
<feature type="compositionally biased region" description="Basic and acidic residues" evidence="1">
    <location>
        <begin position="28"/>
        <end position="39"/>
    </location>
</feature>
<protein>
    <submittedName>
        <fullName evidence="2">Uncharacterized protein</fullName>
    </submittedName>
</protein>
<evidence type="ECO:0000256" key="1">
    <source>
        <dbReference type="SAM" id="MobiDB-lite"/>
    </source>
</evidence>
<gene>
    <name evidence="2" type="ORF">BXY39_1903</name>
</gene>
<reference evidence="2 3" key="1">
    <citation type="submission" date="2018-10" db="EMBL/GenBank/DDBJ databases">
        <title>Genomic Encyclopedia of Archaeal and Bacterial Type Strains, Phase II (KMG-II): from individual species to whole genera.</title>
        <authorList>
            <person name="Goeker M."/>
        </authorList>
    </citation>
    <scope>NUCLEOTIDE SEQUENCE [LARGE SCALE GENOMIC DNA]</scope>
    <source>
        <strain evidence="2 3">DSM 25217</strain>
    </source>
</reference>
<proteinExistence type="predicted"/>
<dbReference type="Proteomes" id="UP000271227">
    <property type="component" value="Unassembled WGS sequence"/>
</dbReference>
<feature type="region of interest" description="Disordered" evidence="1">
    <location>
        <begin position="1"/>
        <end position="39"/>
    </location>
</feature>
<comment type="caution">
    <text evidence="2">The sequence shown here is derived from an EMBL/GenBank/DDBJ whole genome shotgun (WGS) entry which is preliminary data.</text>
</comment>
<evidence type="ECO:0000313" key="2">
    <source>
        <dbReference type="EMBL" id="RMB07812.1"/>
    </source>
</evidence>
<name>A0A3M0CEL8_9PROT</name>
<organism evidence="2 3">
    <name type="scientific">Eilatimonas milleporae</name>
    <dbReference type="NCBI Taxonomy" id="911205"/>
    <lineage>
        <taxon>Bacteria</taxon>
        <taxon>Pseudomonadati</taxon>
        <taxon>Pseudomonadota</taxon>
        <taxon>Alphaproteobacteria</taxon>
        <taxon>Kordiimonadales</taxon>
        <taxon>Kordiimonadaceae</taxon>
        <taxon>Eilatimonas</taxon>
    </lineage>
</organism>
<dbReference type="AlphaFoldDB" id="A0A3M0CEL8"/>
<keyword evidence="3" id="KW-1185">Reference proteome</keyword>
<evidence type="ECO:0000313" key="3">
    <source>
        <dbReference type="Proteomes" id="UP000271227"/>
    </source>
</evidence>